<protein>
    <submittedName>
        <fullName evidence="2">Uncharacterized protein</fullName>
    </submittedName>
</protein>
<evidence type="ECO:0000256" key="1">
    <source>
        <dbReference type="SAM" id="MobiDB-lite"/>
    </source>
</evidence>
<evidence type="ECO:0000313" key="2">
    <source>
        <dbReference type="EMBL" id="KAF3550060.1"/>
    </source>
</evidence>
<feature type="region of interest" description="Disordered" evidence="1">
    <location>
        <begin position="1"/>
        <end position="22"/>
    </location>
</feature>
<reference evidence="2 3" key="1">
    <citation type="journal article" date="2020" name="BMC Genomics">
        <title>Intraspecific diversification of the crop wild relative Brassica cretica Lam. using demographic model selection.</title>
        <authorList>
            <person name="Kioukis A."/>
            <person name="Michalopoulou V.A."/>
            <person name="Briers L."/>
            <person name="Pirintsos S."/>
            <person name="Studholme D.J."/>
            <person name="Pavlidis P."/>
            <person name="Sarris P.F."/>
        </authorList>
    </citation>
    <scope>NUCLEOTIDE SEQUENCE [LARGE SCALE GENOMIC DNA]</scope>
    <source>
        <strain evidence="3">cv. PFS-1207/04</strain>
    </source>
</reference>
<gene>
    <name evidence="2" type="ORF">DY000_02004539</name>
</gene>
<comment type="caution">
    <text evidence="2">The sequence shown here is derived from an EMBL/GenBank/DDBJ whole genome shotgun (WGS) entry which is preliminary data.</text>
</comment>
<sequence length="183" mass="19956">MTLTDLGFETREVSPPCGREIGGRALTTKEEEWKNDLSWPWQEETVQPKQSCGVGCFHIQAGALGVTGESHHKKINGSSGQSRDWLNSDTSEVCAALVTRSSPDLRVFSPLDSTRQVGVEGSSSSAFSEAKRLISESELLREKPLPPPSSLTAPLREIATSRGFDSYGFSSYVAAVDSWKYVD</sequence>
<proteinExistence type="predicted"/>
<name>A0ABQ7CCN8_BRACR</name>
<accession>A0ABQ7CCN8</accession>
<keyword evidence="3" id="KW-1185">Reference proteome</keyword>
<evidence type="ECO:0000313" key="3">
    <source>
        <dbReference type="Proteomes" id="UP000266723"/>
    </source>
</evidence>
<dbReference type="Proteomes" id="UP000266723">
    <property type="component" value="Unassembled WGS sequence"/>
</dbReference>
<dbReference type="EMBL" id="QGKV02000832">
    <property type="protein sequence ID" value="KAF3550060.1"/>
    <property type="molecule type" value="Genomic_DNA"/>
</dbReference>
<organism evidence="2 3">
    <name type="scientific">Brassica cretica</name>
    <name type="common">Mustard</name>
    <dbReference type="NCBI Taxonomy" id="69181"/>
    <lineage>
        <taxon>Eukaryota</taxon>
        <taxon>Viridiplantae</taxon>
        <taxon>Streptophyta</taxon>
        <taxon>Embryophyta</taxon>
        <taxon>Tracheophyta</taxon>
        <taxon>Spermatophyta</taxon>
        <taxon>Magnoliopsida</taxon>
        <taxon>eudicotyledons</taxon>
        <taxon>Gunneridae</taxon>
        <taxon>Pentapetalae</taxon>
        <taxon>rosids</taxon>
        <taxon>malvids</taxon>
        <taxon>Brassicales</taxon>
        <taxon>Brassicaceae</taxon>
        <taxon>Brassiceae</taxon>
        <taxon>Brassica</taxon>
    </lineage>
</organism>